<dbReference type="GO" id="GO:0000139">
    <property type="term" value="C:Golgi membrane"/>
    <property type="evidence" value="ECO:0007669"/>
    <property type="project" value="UniProtKB-SubCell"/>
</dbReference>
<dbReference type="InterPro" id="IPR002659">
    <property type="entry name" value="Glyco_trans_31"/>
</dbReference>
<evidence type="ECO:0000313" key="13">
    <source>
        <dbReference type="Proteomes" id="UP000515135"/>
    </source>
</evidence>
<dbReference type="FunFam" id="3.90.550.50:FF:000001">
    <property type="entry name" value="Hexosyltransferase"/>
    <property type="match status" value="1"/>
</dbReference>
<dbReference type="KEGG" id="bbel:109461543"/>
<keyword evidence="8" id="KW-1133">Transmembrane helix</keyword>
<name>A0A6P4Y9M9_BRABE</name>
<dbReference type="PANTHER" id="PTHR11214">
    <property type="entry name" value="BETA-1,3-N-ACETYLGLUCOSAMINYLTRANSFERASE"/>
    <property type="match status" value="1"/>
</dbReference>
<dbReference type="GeneID" id="109461543"/>
<proteinExistence type="inferred from homology"/>
<gene>
    <name evidence="14" type="primary">LOC109461543</name>
</gene>
<keyword evidence="4 12" id="KW-0328">Glycosyltransferase</keyword>
<dbReference type="Proteomes" id="UP000515135">
    <property type="component" value="Unplaced"/>
</dbReference>
<evidence type="ECO:0000256" key="4">
    <source>
        <dbReference type="ARBA" id="ARBA00022676"/>
    </source>
</evidence>
<evidence type="ECO:0000256" key="12">
    <source>
        <dbReference type="RuleBase" id="RU363063"/>
    </source>
</evidence>
<evidence type="ECO:0000256" key="5">
    <source>
        <dbReference type="ARBA" id="ARBA00022679"/>
    </source>
</evidence>
<dbReference type="GO" id="GO:0006493">
    <property type="term" value="P:protein O-linked glycosylation"/>
    <property type="evidence" value="ECO:0007669"/>
    <property type="project" value="TreeGrafter"/>
</dbReference>
<evidence type="ECO:0000256" key="2">
    <source>
        <dbReference type="ARBA" id="ARBA00004922"/>
    </source>
</evidence>
<dbReference type="GO" id="GO:0016758">
    <property type="term" value="F:hexosyltransferase activity"/>
    <property type="evidence" value="ECO:0007669"/>
    <property type="project" value="InterPro"/>
</dbReference>
<keyword evidence="9 12" id="KW-0333">Golgi apparatus</keyword>
<dbReference type="EC" id="2.4.1.-" evidence="12"/>
<dbReference type="Gene3D" id="3.90.550.50">
    <property type="match status" value="1"/>
</dbReference>
<evidence type="ECO:0000256" key="10">
    <source>
        <dbReference type="ARBA" id="ARBA00023136"/>
    </source>
</evidence>
<comment type="subcellular location">
    <subcellularLocation>
        <location evidence="1 12">Golgi apparatus membrane</location>
        <topology evidence="1 12">Single-pass type II membrane protein</topology>
    </subcellularLocation>
</comment>
<keyword evidence="6" id="KW-0812">Transmembrane</keyword>
<organism evidence="13 14">
    <name type="scientific">Branchiostoma belcheri</name>
    <name type="common">Amphioxus</name>
    <dbReference type="NCBI Taxonomy" id="7741"/>
    <lineage>
        <taxon>Eukaryota</taxon>
        <taxon>Metazoa</taxon>
        <taxon>Chordata</taxon>
        <taxon>Cephalochordata</taxon>
        <taxon>Leptocardii</taxon>
        <taxon>Amphioxiformes</taxon>
        <taxon>Branchiostomatidae</taxon>
        <taxon>Branchiostoma</taxon>
    </lineage>
</organism>
<evidence type="ECO:0000256" key="6">
    <source>
        <dbReference type="ARBA" id="ARBA00022692"/>
    </source>
</evidence>
<evidence type="ECO:0000256" key="11">
    <source>
        <dbReference type="ARBA" id="ARBA00023180"/>
    </source>
</evidence>
<protein>
    <recommendedName>
        <fullName evidence="12">Hexosyltransferase</fullName>
        <ecNumber evidence="12">2.4.1.-</ecNumber>
    </recommendedName>
</protein>
<dbReference type="InterPro" id="IPR029044">
    <property type="entry name" value="Nucleotide-diphossugar_trans"/>
</dbReference>
<comment type="pathway">
    <text evidence="2">Protein modification; protein glycosylation.</text>
</comment>
<dbReference type="Pfam" id="PF01762">
    <property type="entry name" value="Galactosyl_T"/>
    <property type="match status" value="1"/>
</dbReference>
<keyword evidence="11" id="KW-0325">Glycoprotein</keyword>
<dbReference type="RefSeq" id="XP_019613481.1">
    <property type="nucleotide sequence ID" value="XM_019757922.1"/>
</dbReference>
<evidence type="ECO:0000256" key="7">
    <source>
        <dbReference type="ARBA" id="ARBA00022968"/>
    </source>
</evidence>
<evidence type="ECO:0000256" key="3">
    <source>
        <dbReference type="ARBA" id="ARBA00008661"/>
    </source>
</evidence>
<dbReference type="SUPFAM" id="SSF53448">
    <property type="entry name" value="Nucleotide-diphospho-sugar transferases"/>
    <property type="match status" value="1"/>
</dbReference>
<evidence type="ECO:0000256" key="9">
    <source>
        <dbReference type="ARBA" id="ARBA00023034"/>
    </source>
</evidence>
<evidence type="ECO:0000256" key="1">
    <source>
        <dbReference type="ARBA" id="ARBA00004323"/>
    </source>
</evidence>
<dbReference type="OrthoDB" id="5512589at2759"/>
<keyword evidence="5" id="KW-0808">Transferase</keyword>
<keyword evidence="13" id="KW-1185">Reference proteome</keyword>
<keyword evidence="7" id="KW-0735">Signal-anchor</keyword>
<comment type="similarity">
    <text evidence="3 12">Belongs to the glycosyltransferase 31 family.</text>
</comment>
<reference evidence="14" key="1">
    <citation type="submission" date="2025-08" db="UniProtKB">
        <authorList>
            <consortium name="RefSeq"/>
        </authorList>
    </citation>
    <scope>IDENTIFICATION</scope>
    <source>
        <tissue evidence="14">Gonad</tissue>
    </source>
</reference>
<evidence type="ECO:0000313" key="14">
    <source>
        <dbReference type="RefSeq" id="XP_019613481.1"/>
    </source>
</evidence>
<evidence type="ECO:0000256" key="8">
    <source>
        <dbReference type="ARBA" id="ARBA00022989"/>
    </source>
</evidence>
<dbReference type="AlphaFoldDB" id="A0A6P4Y9M9"/>
<sequence length="285" mass="32961">MVTSAPMNTIQRYAIRRTWGNETNSDPGTVIKTVFTVGKPENARVQTRLERESMVYRDIIQEDFVDSYRNLTLKTVMCLKWASEFCPGAKFVMKADDDTFVNIYSLVRYLKRLPATNTRGLVTGYLYSGAKPVRNRTSQRGKPNKWYLSKQEYSRETFPNYPCGFAYVMSGDVVRPLYEVSPTVKYLFLEDVFLGLCLEKLGIEPVHHYGFHIINVAITRCITDGQLASHWHKRPLDMIHAWNRLNHMCKIEKFHARNQAYILIQSMGQLEDRGGSRLANKPVIY</sequence>
<keyword evidence="10" id="KW-0472">Membrane</keyword>
<dbReference type="PANTHER" id="PTHR11214:SF283">
    <property type="entry name" value="N-ACETYLLACTOSAMINIDE BETA-1,3-N-ACETYLGLUCOSAMINYLTRANSFERASE 4-LIKE"/>
    <property type="match status" value="1"/>
</dbReference>
<accession>A0A6P4Y9M9</accession>